<dbReference type="Proteomes" id="UP000283329">
    <property type="component" value="Unassembled WGS sequence"/>
</dbReference>
<evidence type="ECO:0000313" key="1">
    <source>
        <dbReference type="EMBL" id="RHH50022.1"/>
    </source>
</evidence>
<dbReference type="Pfam" id="PF20459">
    <property type="entry name" value="DUF6712"/>
    <property type="match status" value="2"/>
</dbReference>
<dbReference type="AlphaFoldDB" id="A0A414X7E3"/>
<gene>
    <name evidence="1" type="ORF">DW206_05125</name>
</gene>
<dbReference type="RefSeq" id="WP_118299368.1">
    <property type="nucleotide sequence ID" value="NZ_QRJR01000003.1"/>
</dbReference>
<comment type="caution">
    <text evidence="1">The sequence shown here is derived from an EMBL/GenBank/DDBJ whole genome shotgun (WGS) entry which is preliminary data.</text>
</comment>
<dbReference type="EMBL" id="QRJR01000003">
    <property type="protein sequence ID" value="RHH50022.1"/>
    <property type="molecule type" value="Genomic_DNA"/>
</dbReference>
<name>A0A414X7E3_BACOV</name>
<organism evidence="1 2">
    <name type="scientific">Bacteroides ovatus</name>
    <dbReference type="NCBI Taxonomy" id="28116"/>
    <lineage>
        <taxon>Bacteria</taxon>
        <taxon>Pseudomonadati</taxon>
        <taxon>Bacteroidota</taxon>
        <taxon>Bacteroidia</taxon>
        <taxon>Bacteroidales</taxon>
        <taxon>Bacteroidaceae</taxon>
        <taxon>Bacteroides</taxon>
    </lineage>
</organism>
<protein>
    <submittedName>
        <fullName evidence="1">Uncharacterized protein</fullName>
    </submittedName>
</protein>
<accession>A0A414X7E3</accession>
<evidence type="ECO:0000313" key="2">
    <source>
        <dbReference type="Proteomes" id="UP000283329"/>
    </source>
</evidence>
<reference evidence="1 2" key="1">
    <citation type="submission" date="2018-08" db="EMBL/GenBank/DDBJ databases">
        <title>A genome reference for cultivated species of the human gut microbiota.</title>
        <authorList>
            <person name="Zou Y."/>
            <person name="Xue W."/>
            <person name="Luo G."/>
        </authorList>
    </citation>
    <scope>NUCLEOTIDE SEQUENCE [LARGE SCALE GENOMIC DNA]</scope>
    <source>
        <strain evidence="1 2">AM17-48</strain>
    </source>
</reference>
<sequence length="306" mass="35506">MIFNKDDNGSRELRELTGNYYANNDFNKIITDIELATEEISALIGVELYKKVEGWYKETKEDADQDLIKRVQRPIALLATLRMYQKNDLSHEDDGRKFKIATDNSEKLPWEWQLDRDDARHMEDYYKAVDALIRYLNTSEIKEWKESRAYKMSQLLLIRSGADFDTYFPIDKSERTFMLLLPFIKEAQLLHVKKAYGNGWDTLLTMEENNEAHFAACKAVALLGMSIALRRMQLKIIPAGVIRGYVSASGAMESEPASIEDIKLLSEWMNDDAMVWIDEMKKARDGGTVTYNLLPENDKQNKYMRL</sequence>
<proteinExistence type="predicted"/>
<dbReference type="InterPro" id="IPR046558">
    <property type="entry name" value="DUF6712"/>
</dbReference>